<reference evidence="3" key="2">
    <citation type="submission" date="2021-03" db="UniProtKB">
        <authorList>
            <consortium name="EnsemblPlants"/>
        </authorList>
    </citation>
    <scope>IDENTIFICATION</scope>
</reference>
<dbReference type="EMBL" id="UZAU01000584">
    <property type="status" value="NOT_ANNOTATED_CDS"/>
    <property type="molecule type" value="Genomic_DNA"/>
</dbReference>
<accession>A0A803Q0I8</accession>
<reference evidence="3" key="1">
    <citation type="submission" date="2018-11" db="EMBL/GenBank/DDBJ databases">
        <authorList>
            <person name="Grassa J C."/>
        </authorList>
    </citation>
    <scope>NUCLEOTIDE SEQUENCE [LARGE SCALE GENOMIC DNA]</scope>
</reference>
<organism evidence="3 4">
    <name type="scientific">Cannabis sativa</name>
    <name type="common">Hemp</name>
    <name type="synonym">Marijuana</name>
    <dbReference type="NCBI Taxonomy" id="3483"/>
    <lineage>
        <taxon>Eukaryota</taxon>
        <taxon>Viridiplantae</taxon>
        <taxon>Streptophyta</taxon>
        <taxon>Embryophyta</taxon>
        <taxon>Tracheophyta</taxon>
        <taxon>Spermatophyta</taxon>
        <taxon>Magnoliopsida</taxon>
        <taxon>eudicotyledons</taxon>
        <taxon>Gunneridae</taxon>
        <taxon>Pentapetalae</taxon>
        <taxon>rosids</taxon>
        <taxon>fabids</taxon>
        <taxon>Rosales</taxon>
        <taxon>Cannabaceae</taxon>
        <taxon>Cannabis</taxon>
    </lineage>
</organism>
<dbReference type="EnsemblPlants" id="evm.model.06.915">
    <property type="protein sequence ID" value="cds.evm.model.06.915"/>
    <property type="gene ID" value="evm.TU.06.915"/>
</dbReference>
<name>A0A803Q0I8_CANSA</name>
<dbReference type="InterPro" id="IPR046796">
    <property type="entry name" value="Transposase_32_dom"/>
</dbReference>
<proteinExistence type="predicted"/>
<feature type="domain" description="Putative plant transposon protein" evidence="2">
    <location>
        <begin position="7"/>
        <end position="136"/>
    </location>
</feature>
<dbReference type="Gramene" id="evm.model.06.915">
    <property type="protein sequence ID" value="cds.evm.model.06.915"/>
    <property type="gene ID" value="evm.TU.06.915"/>
</dbReference>
<evidence type="ECO:0000313" key="3">
    <source>
        <dbReference type="EnsemblPlants" id="cds.evm.model.06.915"/>
    </source>
</evidence>
<dbReference type="Pfam" id="PF20167">
    <property type="entry name" value="Transposase_32"/>
    <property type="match status" value="1"/>
</dbReference>
<evidence type="ECO:0000259" key="2">
    <source>
        <dbReference type="Pfam" id="PF20167"/>
    </source>
</evidence>
<evidence type="ECO:0000256" key="1">
    <source>
        <dbReference type="SAM" id="MobiDB-lite"/>
    </source>
</evidence>
<dbReference type="AlphaFoldDB" id="A0A803Q0I8"/>
<protein>
    <recommendedName>
        <fullName evidence="2">Putative plant transposon protein domain-containing protein</fullName>
    </recommendedName>
</protein>
<evidence type="ECO:0000313" key="4">
    <source>
        <dbReference type="Proteomes" id="UP000596661"/>
    </source>
</evidence>
<keyword evidence="4" id="KW-1185">Reference proteome</keyword>
<feature type="region of interest" description="Disordered" evidence="1">
    <location>
        <begin position="156"/>
        <end position="199"/>
    </location>
</feature>
<dbReference type="Proteomes" id="UP000596661">
    <property type="component" value="Chromosome 6"/>
</dbReference>
<sequence>MASQRRYNEVYVRGVHVSIPVDTINNSFNLGTLGEGKDERILALRRETLTDEAIATVLGQDGTRLHVEGNQNQKFLYQWQLNLEAKAWAYIVNSRIMPTSHASTLDYERFVIVYAIMTNMTFDIGWVTLRNINYVSEMKTTTRDIVKVPMQPISRRNEFSPASYTPPEAARKHQKGDALPGGDDDEEEEHAEAGASEMVPPLLQIELPLDSQTQGTYDRLDYIIR</sequence>